<feature type="compositionally biased region" description="Basic and acidic residues" evidence="1">
    <location>
        <begin position="64"/>
        <end position="73"/>
    </location>
</feature>
<dbReference type="Proteomes" id="UP000184499">
    <property type="component" value="Unassembled WGS sequence"/>
</dbReference>
<evidence type="ECO:0000313" key="3">
    <source>
        <dbReference type="Proteomes" id="UP000184499"/>
    </source>
</evidence>
<dbReference type="OrthoDB" id="10341621at2759"/>
<keyword evidence="3" id="KW-1185">Reference proteome</keyword>
<dbReference type="RefSeq" id="XP_067477971.1">
    <property type="nucleotide sequence ID" value="XM_067628949.1"/>
</dbReference>
<reference evidence="3" key="1">
    <citation type="journal article" date="2017" name="Genome Biol.">
        <title>Comparative genomics reveals high biological diversity and specific adaptations in the industrially and medically important fungal genus Aspergillus.</title>
        <authorList>
            <person name="de Vries R.P."/>
            <person name="Riley R."/>
            <person name="Wiebenga A."/>
            <person name="Aguilar-Osorio G."/>
            <person name="Amillis S."/>
            <person name="Uchima C.A."/>
            <person name="Anderluh G."/>
            <person name="Asadollahi M."/>
            <person name="Askin M."/>
            <person name="Barry K."/>
            <person name="Battaglia E."/>
            <person name="Bayram O."/>
            <person name="Benocci T."/>
            <person name="Braus-Stromeyer S.A."/>
            <person name="Caldana C."/>
            <person name="Canovas D."/>
            <person name="Cerqueira G.C."/>
            <person name="Chen F."/>
            <person name="Chen W."/>
            <person name="Choi C."/>
            <person name="Clum A."/>
            <person name="Dos Santos R.A."/>
            <person name="Damasio A.R."/>
            <person name="Diallinas G."/>
            <person name="Emri T."/>
            <person name="Fekete E."/>
            <person name="Flipphi M."/>
            <person name="Freyberg S."/>
            <person name="Gallo A."/>
            <person name="Gournas C."/>
            <person name="Habgood R."/>
            <person name="Hainaut M."/>
            <person name="Harispe M.L."/>
            <person name="Henrissat B."/>
            <person name="Hilden K.S."/>
            <person name="Hope R."/>
            <person name="Hossain A."/>
            <person name="Karabika E."/>
            <person name="Karaffa L."/>
            <person name="Karanyi Z."/>
            <person name="Krasevec N."/>
            <person name="Kuo A."/>
            <person name="Kusch H."/>
            <person name="LaButti K."/>
            <person name="Lagendijk E.L."/>
            <person name="Lapidus A."/>
            <person name="Levasseur A."/>
            <person name="Lindquist E."/>
            <person name="Lipzen A."/>
            <person name="Logrieco A.F."/>
            <person name="MacCabe A."/>
            <person name="Maekelae M.R."/>
            <person name="Malavazi I."/>
            <person name="Melin P."/>
            <person name="Meyer V."/>
            <person name="Mielnichuk N."/>
            <person name="Miskei M."/>
            <person name="Molnar A.P."/>
            <person name="Mule G."/>
            <person name="Ngan C.Y."/>
            <person name="Orejas M."/>
            <person name="Orosz E."/>
            <person name="Ouedraogo J.P."/>
            <person name="Overkamp K.M."/>
            <person name="Park H.-S."/>
            <person name="Perrone G."/>
            <person name="Piumi F."/>
            <person name="Punt P.J."/>
            <person name="Ram A.F."/>
            <person name="Ramon A."/>
            <person name="Rauscher S."/>
            <person name="Record E."/>
            <person name="Riano-Pachon D.M."/>
            <person name="Robert V."/>
            <person name="Roehrig J."/>
            <person name="Ruller R."/>
            <person name="Salamov A."/>
            <person name="Salih N.S."/>
            <person name="Samson R.A."/>
            <person name="Sandor E."/>
            <person name="Sanguinetti M."/>
            <person name="Schuetze T."/>
            <person name="Sepcic K."/>
            <person name="Shelest E."/>
            <person name="Sherlock G."/>
            <person name="Sophianopoulou V."/>
            <person name="Squina F.M."/>
            <person name="Sun H."/>
            <person name="Susca A."/>
            <person name="Todd R.B."/>
            <person name="Tsang A."/>
            <person name="Unkles S.E."/>
            <person name="van de Wiele N."/>
            <person name="van Rossen-Uffink D."/>
            <person name="Oliveira J.V."/>
            <person name="Vesth T.C."/>
            <person name="Visser J."/>
            <person name="Yu J.-H."/>
            <person name="Zhou M."/>
            <person name="Andersen M.R."/>
            <person name="Archer D.B."/>
            <person name="Baker S.E."/>
            <person name="Benoit I."/>
            <person name="Brakhage A.A."/>
            <person name="Braus G.H."/>
            <person name="Fischer R."/>
            <person name="Frisvad J.C."/>
            <person name="Goldman G.H."/>
            <person name="Houbraken J."/>
            <person name="Oakley B."/>
            <person name="Pocsi I."/>
            <person name="Scazzocchio C."/>
            <person name="Seiboth B."/>
            <person name="vanKuyk P.A."/>
            <person name="Wortman J."/>
            <person name="Dyer P.S."/>
            <person name="Grigoriev I.V."/>
        </authorList>
    </citation>
    <scope>NUCLEOTIDE SEQUENCE [LARGE SCALE GENOMIC DNA]</scope>
    <source>
        <strain evidence="3">CBS 101740 / IMI 381727 / IBT 21946</strain>
    </source>
</reference>
<evidence type="ECO:0000256" key="1">
    <source>
        <dbReference type="SAM" id="MobiDB-lite"/>
    </source>
</evidence>
<proteinExistence type="predicted"/>
<accession>A0A1L9UGC0</accession>
<sequence>MCPLPMWLQRGGRPSDLGRGDVLPFTKLNPTSRLNYGDNEKRLGRATGRSAQTVSGSSTNGSADWKHLVSRDA</sequence>
<organism evidence="2 3">
    <name type="scientific">Aspergillus brasiliensis (strain CBS 101740 / IMI 381727 / IBT 21946)</name>
    <dbReference type="NCBI Taxonomy" id="767769"/>
    <lineage>
        <taxon>Eukaryota</taxon>
        <taxon>Fungi</taxon>
        <taxon>Dikarya</taxon>
        <taxon>Ascomycota</taxon>
        <taxon>Pezizomycotina</taxon>
        <taxon>Eurotiomycetes</taxon>
        <taxon>Eurotiomycetidae</taxon>
        <taxon>Eurotiales</taxon>
        <taxon>Aspergillaceae</taxon>
        <taxon>Aspergillus</taxon>
        <taxon>Aspergillus subgen. Circumdati</taxon>
    </lineage>
</organism>
<dbReference type="AlphaFoldDB" id="A0A1L9UGC0"/>
<dbReference type="GeneID" id="93581437"/>
<evidence type="ECO:0000313" key="2">
    <source>
        <dbReference type="EMBL" id="OJJ70723.1"/>
    </source>
</evidence>
<feature type="region of interest" description="Disordered" evidence="1">
    <location>
        <begin position="1"/>
        <end position="73"/>
    </location>
</feature>
<dbReference type="VEuPathDB" id="FungiDB:ASPBRDRAFT_677845"/>
<protein>
    <submittedName>
        <fullName evidence="2">Uncharacterized protein</fullName>
    </submittedName>
</protein>
<gene>
    <name evidence="2" type="ORF">ASPBRDRAFT_677845</name>
</gene>
<name>A0A1L9UGC0_ASPBC</name>
<dbReference type="EMBL" id="KV878686">
    <property type="protein sequence ID" value="OJJ70723.1"/>
    <property type="molecule type" value="Genomic_DNA"/>
</dbReference>
<feature type="compositionally biased region" description="Polar residues" evidence="1">
    <location>
        <begin position="49"/>
        <end position="62"/>
    </location>
</feature>